<evidence type="ECO:0000313" key="1">
    <source>
        <dbReference type="EMBL" id="GAA4456776.1"/>
    </source>
</evidence>
<proteinExistence type="predicted"/>
<dbReference type="RefSeq" id="WP_344827007.1">
    <property type="nucleotide sequence ID" value="NZ_BAABEZ010000022.1"/>
</dbReference>
<evidence type="ECO:0008006" key="3">
    <source>
        <dbReference type="Google" id="ProtNLM"/>
    </source>
</evidence>
<sequence length="365" mass="42498">MAFNFWGKTRVVFLFMFVFPYAPIYAQGRVCLSNRSGGFDSGFPLAAMDSLLHPGNCDAFFYGETHTRYFEPMFKLHLVKMLHSEQGVRDVFMEMGFAPAVVFNRFLETGDTSLINIKVLYTTPYYMEFWKQLYRYNKVLPEDKKIRIHGVDFEATTAFFHALLLLVPDHAEIPEALNATFRKLRAYSAKEAMNPKEFTESVKEIKNAFHAHQDQIPKLYGTNYRMVNKIFDNDITMTDKLRDKKMYRHMQTVLTENNITRFVGFFGGDHVNYEYKTSLPDQLIEGGMLKDKILTIRGVYFDAYDNWSHDTVECIGVYDEKEGHALHERYRDSSCRAILIPSGFKDNILKNSADFYLFVDDKARP</sequence>
<dbReference type="Gene3D" id="3.40.1660.10">
    <property type="entry name" value="EreA-like (biosynthetic domain)"/>
    <property type="match status" value="1"/>
</dbReference>
<dbReference type="Gene3D" id="1.20.1440.30">
    <property type="entry name" value="Biosynthetic Protein domain"/>
    <property type="match status" value="1"/>
</dbReference>
<dbReference type="EMBL" id="BAABEZ010000022">
    <property type="protein sequence ID" value="GAA4456776.1"/>
    <property type="molecule type" value="Genomic_DNA"/>
</dbReference>
<dbReference type="Proteomes" id="UP001501410">
    <property type="component" value="Unassembled WGS sequence"/>
</dbReference>
<organism evidence="1 2">
    <name type="scientific">Rurimicrobium arvi</name>
    <dbReference type="NCBI Taxonomy" id="2049916"/>
    <lineage>
        <taxon>Bacteria</taxon>
        <taxon>Pseudomonadati</taxon>
        <taxon>Bacteroidota</taxon>
        <taxon>Chitinophagia</taxon>
        <taxon>Chitinophagales</taxon>
        <taxon>Chitinophagaceae</taxon>
        <taxon>Rurimicrobium</taxon>
    </lineage>
</organism>
<keyword evidence="2" id="KW-1185">Reference proteome</keyword>
<dbReference type="Gene3D" id="3.30.1870.10">
    <property type="entry name" value="EreA-like, domain 2"/>
    <property type="match status" value="1"/>
</dbReference>
<dbReference type="SUPFAM" id="SSF159501">
    <property type="entry name" value="EreA/ChaN-like"/>
    <property type="match status" value="1"/>
</dbReference>
<accession>A0ABP8MZ93</accession>
<reference evidence="2" key="1">
    <citation type="journal article" date="2019" name="Int. J. Syst. Evol. Microbiol.">
        <title>The Global Catalogue of Microorganisms (GCM) 10K type strain sequencing project: providing services to taxonomists for standard genome sequencing and annotation.</title>
        <authorList>
            <consortium name="The Broad Institute Genomics Platform"/>
            <consortium name="The Broad Institute Genome Sequencing Center for Infectious Disease"/>
            <person name="Wu L."/>
            <person name="Ma J."/>
        </authorList>
    </citation>
    <scope>NUCLEOTIDE SEQUENCE [LARGE SCALE GENOMIC DNA]</scope>
    <source>
        <strain evidence="2">JCM 31921</strain>
    </source>
</reference>
<gene>
    <name evidence="1" type="ORF">GCM10023092_22540</name>
</gene>
<protein>
    <recommendedName>
        <fullName evidence="3">Haem-binding uptake Tiki superfamily ChaN domain-containing protein</fullName>
    </recommendedName>
</protein>
<name>A0ABP8MZ93_9BACT</name>
<evidence type="ECO:0000313" key="2">
    <source>
        <dbReference type="Proteomes" id="UP001501410"/>
    </source>
</evidence>
<comment type="caution">
    <text evidence="1">The sequence shown here is derived from an EMBL/GenBank/DDBJ whole genome shotgun (WGS) entry which is preliminary data.</text>
</comment>